<reference evidence="2 3" key="1">
    <citation type="submission" date="2011-02" db="EMBL/GenBank/DDBJ databases">
        <title>The Genome Sequence of Sphaeroforma arctica JP610.</title>
        <authorList>
            <consortium name="The Broad Institute Genome Sequencing Platform"/>
            <person name="Russ C."/>
            <person name="Cuomo C."/>
            <person name="Young S.K."/>
            <person name="Zeng Q."/>
            <person name="Gargeya S."/>
            <person name="Alvarado L."/>
            <person name="Berlin A."/>
            <person name="Chapman S.B."/>
            <person name="Chen Z."/>
            <person name="Freedman E."/>
            <person name="Gellesch M."/>
            <person name="Goldberg J."/>
            <person name="Griggs A."/>
            <person name="Gujja S."/>
            <person name="Heilman E."/>
            <person name="Heiman D."/>
            <person name="Howarth C."/>
            <person name="Mehta T."/>
            <person name="Neiman D."/>
            <person name="Pearson M."/>
            <person name="Roberts A."/>
            <person name="Saif S."/>
            <person name="Shea T."/>
            <person name="Shenoy N."/>
            <person name="Sisk P."/>
            <person name="Stolte C."/>
            <person name="Sykes S."/>
            <person name="White J."/>
            <person name="Yandava C."/>
            <person name="Burger G."/>
            <person name="Gray M.W."/>
            <person name="Holland P.W.H."/>
            <person name="King N."/>
            <person name="Lang F.B.F."/>
            <person name="Roger A.J."/>
            <person name="Ruiz-Trillo I."/>
            <person name="Haas B."/>
            <person name="Nusbaum C."/>
            <person name="Birren B."/>
        </authorList>
    </citation>
    <scope>NUCLEOTIDE SEQUENCE [LARGE SCALE GENOMIC DNA]</scope>
    <source>
        <strain evidence="2 3">JP610</strain>
    </source>
</reference>
<keyword evidence="3" id="KW-1185">Reference proteome</keyword>
<dbReference type="EMBL" id="KQ242813">
    <property type="protein sequence ID" value="KNC77180.1"/>
    <property type="molecule type" value="Genomic_DNA"/>
</dbReference>
<organism evidence="2 3">
    <name type="scientific">Sphaeroforma arctica JP610</name>
    <dbReference type="NCBI Taxonomy" id="667725"/>
    <lineage>
        <taxon>Eukaryota</taxon>
        <taxon>Ichthyosporea</taxon>
        <taxon>Ichthyophonida</taxon>
        <taxon>Sphaeroforma</taxon>
    </lineage>
</organism>
<dbReference type="AlphaFoldDB" id="A0A0L0FK99"/>
<sequence>MIELGNNVSTLTATLNERVEVYQAASLRCAALEEENSTLSRELQTSQVSLEDAQSKMERAQQELSKVRHELEQQKPVLETTRKAVRDRMGYQEKMMLAKFESTKKHVEKLERELEQVKKERANIIKDKGDVVTSLLIEKEKLETDLKRSKHMSDELMDRCEALEKVAKKPWYKRMGKEESNLLNTTTESLFG</sequence>
<evidence type="ECO:0000256" key="1">
    <source>
        <dbReference type="SAM" id="Coils"/>
    </source>
</evidence>
<feature type="coiled-coil region" evidence="1">
    <location>
        <begin position="22"/>
        <end position="74"/>
    </location>
</feature>
<dbReference type="GeneID" id="25910856"/>
<dbReference type="RefSeq" id="XP_014151082.1">
    <property type="nucleotide sequence ID" value="XM_014295607.1"/>
</dbReference>
<proteinExistence type="predicted"/>
<evidence type="ECO:0000313" key="2">
    <source>
        <dbReference type="EMBL" id="KNC77180.1"/>
    </source>
</evidence>
<accession>A0A0L0FK99</accession>
<protein>
    <submittedName>
        <fullName evidence="2">Uncharacterized protein</fullName>
    </submittedName>
</protein>
<dbReference type="Proteomes" id="UP000054560">
    <property type="component" value="Unassembled WGS sequence"/>
</dbReference>
<gene>
    <name evidence="2" type="ORF">SARC_10352</name>
</gene>
<feature type="coiled-coil region" evidence="1">
    <location>
        <begin position="100"/>
        <end position="159"/>
    </location>
</feature>
<evidence type="ECO:0000313" key="3">
    <source>
        <dbReference type="Proteomes" id="UP000054560"/>
    </source>
</evidence>
<keyword evidence="1" id="KW-0175">Coiled coil</keyword>
<name>A0A0L0FK99_9EUKA</name>